<dbReference type="PANTHER" id="PTHR32278">
    <property type="entry name" value="F-BOX DOMAIN-CONTAINING PROTEIN"/>
    <property type="match status" value="1"/>
</dbReference>
<protein>
    <submittedName>
        <fullName evidence="2">F-box protein PP2-B1</fullName>
    </submittedName>
</protein>
<dbReference type="EMBL" id="ASHM01026845">
    <property type="protein sequence ID" value="PNX73989.1"/>
    <property type="molecule type" value="Genomic_DNA"/>
</dbReference>
<name>A0A2K3L628_TRIPR</name>
<reference evidence="2 3" key="1">
    <citation type="journal article" date="2014" name="Am. J. Bot.">
        <title>Genome assembly and annotation for red clover (Trifolium pratense; Fabaceae).</title>
        <authorList>
            <person name="Istvanek J."/>
            <person name="Jaros M."/>
            <person name="Krenek A."/>
            <person name="Repkova J."/>
        </authorList>
    </citation>
    <scope>NUCLEOTIDE SEQUENCE [LARGE SCALE GENOMIC DNA]</scope>
    <source>
        <strain evidence="3">cv. Tatra</strain>
        <tissue evidence="2">Young leaves</tissue>
    </source>
</reference>
<dbReference type="Proteomes" id="UP000236291">
    <property type="component" value="Unassembled WGS sequence"/>
</dbReference>
<sequence length="259" mass="29618">MYQKNISMLFTHLSLASKFNLKHQDPSAVILQFIFTSPAVSFIWLLLTFISEACGARQDSRWCLWKTMKTGDVHGHLVYDAHYIQVLHAYAEADSVTCVDTEHRPADALHLTNTMFPEVAKLRSVCWFHIHGMINMFALSPNTQYAAYLVFKMIDAYGFQNQDYPVELLIGVEGGHSSIKFVYLDPDVGRRLGRRGREHNRVVELPRPIVRSDGWLEIEIGEFFSSGLEDEKVEMNIEEKSDYNSNGGLFLEGIEVRPK</sequence>
<comment type="caution">
    <text evidence="2">The sequence shown here is derived from an EMBL/GenBank/DDBJ whole genome shotgun (WGS) entry which is preliminary data.</text>
</comment>
<evidence type="ECO:0000313" key="3">
    <source>
        <dbReference type="Proteomes" id="UP000236291"/>
    </source>
</evidence>
<evidence type="ECO:0000313" key="2">
    <source>
        <dbReference type="EMBL" id="PNX73989.1"/>
    </source>
</evidence>
<dbReference type="AlphaFoldDB" id="A0A2K3L628"/>
<dbReference type="STRING" id="57577.A0A2K3L628"/>
<dbReference type="InterPro" id="IPR025886">
    <property type="entry name" value="PP2-like"/>
</dbReference>
<proteinExistence type="predicted"/>
<feature type="transmembrane region" description="Helical" evidence="1">
    <location>
        <begin position="28"/>
        <end position="50"/>
    </location>
</feature>
<keyword evidence="1" id="KW-0472">Membrane</keyword>
<reference evidence="2 3" key="2">
    <citation type="journal article" date="2017" name="Front. Plant Sci.">
        <title>Gene Classification and Mining of Molecular Markers Useful in Red Clover (Trifolium pratense) Breeding.</title>
        <authorList>
            <person name="Istvanek J."/>
            <person name="Dluhosova J."/>
            <person name="Dluhos P."/>
            <person name="Patkova L."/>
            <person name="Nedelnik J."/>
            <person name="Repkova J."/>
        </authorList>
    </citation>
    <scope>NUCLEOTIDE SEQUENCE [LARGE SCALE GENOMIC DNA]</scope>
    <source>
        <strain evidence="3">cv. Tatra</strain>
        <tissue evidence="2">Young leaves</tissue>
    </source>
</reference>
<gene>
    <name evidence="2" type="ORF">L195_g029900</name>
</gene>
<organism evidence="2 3">
    <name type="scientific">Trifolium pratense</name>
    <name type="common">Red clover</name>
    <dbReference type="NCBI Taxonomy" id="57577"/>
    <lineage>
        <taxon>Eukaryota</taxon>
        <taxon>Viridiplantae</taxon>
        <taxon>Streptophyta</taxon>
        <taxon>Embryophyta</taxon>
        <taxon>Tracheophyta</taxon>
        <taxon>Spermatophyta</taxon>
        <taxon>Magnoliopsida</taxon>
        <taxon>eudicotyledons</taxon>
        <taxon>Gunneridae</taxon>
        <taxon>Pentapetalae</taxon>
        <taxon>rosids</taxon>
        <taxon>fabids</taxon>
        <taxon>Fabales</taxon>
        <taxon>Fabaceae</taxon>
        <taxon>Papilionoideae</taxon>
        <taxon>50 kb inversion clade</taxon>
        <taxon>NPAAA clade</taxon>
        <taxon>Hologalegina</taxon>
        <taxon>IRL clade</taxon>
        <taxon>Trifolieae</taxon>
        <taxon>Trifolium</taxon>
    </lineage>
</organism>
<dbReference type="Pfam" id="PF14299">
    <property type="entry name" value="PP2"/>
    <property type="match status" value="1"/>
</dbReference>
<evidence type="ECO:0000256" key="1">
    <source>
        <dbReference type="SAM" id="Phobius"/>
    </source>
</evidence>
<dbReference type="PANTHER" id="PTHR32278:SF131">
    <property type="entry name" value="F-BOX PROTEIN PP2-A13"/>
    <property type="match status" value="1"/>
</dbReference>
<keyword evidence="1" id="KW-1133">Transmembrane helix</keyword>
<keyword evidence="1" id="KW-0812">Transmembrane</keyword>
<accession>A0A2K3L628</accession>